<dbReference type="InterPro" id="IPR002508">
    <property type="entry name" value="MurNAc-LAA_cat"/>
</dbReference>
<dbReference type="Pfam" id="PF01520">
    <property type="entry name" value="Amidase_3"/>
    <property type="match status" value="1"/>
</dbReference>
<reference evidence="3 4" key="1">
    <citation type="journal article" date="2023" name="Genome Announc.">
        <title>Pan-Genome Analyses of the Genus Cohnella and Proposal of the Novel Species Cohnella silvisoli sp. nov., Isolated from Forest Soil.</title>
        <authorList>
            <person name="Wang C."/>
            <person name="Mao L."/>
            <person name="Bao G."/>
            <person name="Zhu H."/>
        </authorList>
    </citation>
    <scope>NUCLEOTIDE SEQUENCE [LARGE SCALE GENOMIC DNA]</scope>
    <source>
        <strain evidence="3 4">NL03-T5-1</strain>
    </source>
</reference>
<dbReference type="PANTHER" id="PTHR30404">
    <property type="entry name" value="N-ACETYLMURAMOYL-L-ALANINE AMIDASE"/>
    <property type="match status" value="1"/>
</dbReference>
<dbReference type="SUPFAM" id="SSF53187">
    <property type="entry name" value="Zn-dependent exopeptidases"/>
    <property type="match status" value="1"/>
</dbReference>
<dbReference type="CDD" id="cd02696">
    <property type="entry name" value="MurNAc-LAA"/>
    <property type="match status" value="1"/>
</dbReference>
<dbReference type="Proteomes" id="UP001493487">
    <property type="component" value="Unassembled WGS sequence"/>
</dbReference>
<dbReference type="PROSITE" id="PS51257">
    <property type="entry name" value="PROKAR_LIPOPROTEIN"/>
    <property type="match status" value="1"/>
</dbReference>
<accession>A0ABV1KZP1</accession>
<evidence type="ECO:0000313" key="4">
    <source>
        <dbReference type="Proteomes" id="UP001493487"/>
    </source>
</evidence>
<dbReference type="PANTHER" id="PTHR30404:SF0">
    <property type="entry name" value="N-ACETYLMURAMOYL-L-ALANINE AMIDASE AMIC"/>
    <property type="match status" value="1"/>
</dbReference>
<dbReference type="EC" id="3.5.1.28" evidence="3"/>
<dbReference type="EMBL" id="JASKHM010000015">
    <property type="protein sequence ID" value="MEQ4485511.1"/>
    <property type="molecule type" value="Genomic_DNA"/>
</dbReference>
<evidence type="ECO:0000256" key="1">
    <source>
        <dbReference type="ARBA" id="ARBA00022801"/>
    </source>
</evidence>
<dbReference type="SMART" id="SM00646">
    <property type="entry name" value="Ami_3"/>
    <property type="match status" value="1"/>
</dbReference>
<protein>
    <submittedName>
        <fullName evidence="3">N-acetylmuramoyl-L-alanine amidase</fullName>
        <ecNumber evidence="3">3.5.1.28</ecNumber>
    </submittedName>
</protein>
<dbReference type="InterPro" id="IPR050695">
    <property type="entry name" value="N-acetylmuramoyl_amidase_3"/>
</dbReference>
<comment type="caution">
    <text evidence="3">The sequence shown here is derived from an EMBL/GenBank/DDBJ whole genome shotgun (WGS) entry which is preliminary data.</text>
</comment>
<name>A0ABV1KZP1_9BACL</name>
<feature type="domain" description="MurNAc-LAA" evidence="2">
    <location>
        <begin position="143"/>
        <end position="262"/>
    </location>
</feature>
<gene>
    <name evidence="3" type="ORF">QJS35_24290</name>
</gene>
<organism evidence="3 4">
    <name type="scientific">Cohnella silvisoli</name>
    <dbReference type="NCBI Taxonomy" id="2873699"/>
    <lineage>
        <taxon>Bacteria</taxon>
        <taxon>Bacillati</taxon>
        <taxon>Bacillota</taxon>
        <taxon>Bacilli</taxon>
        <taxon>Bacillales</taxon>
        <taxon>Paenibacillaceae</taxon>
        <taxon>Cohnella</taxon>
    </lineage>
</organism>
<evidence type="ECO:0000259" key="2">
    <source>
        <dbReference type="SMART" id="SM00646"/>
    </source>
</evidence>
<dbReference type="Gene3D" id="3.40.630.40">
    <property type="entry name" value="Zn-dependent exopeptidases"/>
    <property type="match status" value="1"/>
</dbReference>
<dbReference type="RefSeq" id="WP_232187865.1">
    <property type="nucleotide sequence ID" value="NZ_JAIOAP010000014.1"/>
</dbReference>
<evidence type="ECO:0000313" key="3">
    <source>
        <dbReference type="EMBL" id="MEQ4485511.1"/>
    </source>
</evidence>
<keyword evidence="1 3" id="KW-0378">Hydrolase</keyword>
<keyword evidence="4" id="KW-1185">Reference proteome</keyword>
<sequence>MRKFLKKNGKAMIIGWCLLFIVTGCNTYSSGKSEIRAVALNANRIDNLTALKGDQASKTKKPVICIEAGHQSKANMKLEPIAPGSKTMKAKVMGGTRGIKTKKPEYQLNLEVALKLEKALTGDYKVVMVRRDNKVDISNSERAVFCNDAKADVMVRIHADGSDNPNVTGMTFFYPSFDNQYTKPIAKRSMEIAKTVSKQVIDETEAKLNGVRSRGDLTGFNWVKVPTILIEMGFMTNKKEDALMSKPDYQDKIVAGIKKGLDVYYNRNDNETKKTKNPSQGS</sequence>
<dbReference type="GO" id="GO:0008745">
    <property type="term" value="F:N-acetylmuramoyl-L-alanine amidase activity"/>
    <property type="evidence" value="ECO:0007669"/>
    <property type="project" value="UniProtKB-EC"/>
</dbReference>
<proteinExistence type="predicted"/>